<dbReference type="AlphaFoldDB" id="A0A1Q5PCL4"/>
<dbReference type="Proteomes" id="UP000186551">
    <property type="component" value="Unassembled WGS sequence"/>
</dbReference>
<name>A0A1Q5PCL4_9BACT</name>
<comment type="caution">
    <text evidence="1">The sequence shown here is derived from an EMBL/GenBank/DDBJ whole genome shotgun (WGS) entry which is preliminary data.</text>
</comment>
<evidence type="ECO:0000313" key="2">
    <source>
        <dbReference type="Proteomes" id="UP000186551"/>
    </source>
</evidence>
<reference evidence="1 2" key="1">
    <citation type="submission" date="2016-03" db="EMBL/GenBank/DDBJ databases">
        <title>Genome sequence of Pontibacter sp. nov., of the family cytophagaceae, isolated from marine sediment of the Yellow Sea, China.</title>
        <authorList>
            <person name="Zhang G."/>
            <person name="Zhang R."/>
        </authorList>
    </citation>
    <scope>NUCLEOTIDE SEQUENCE [LARGE SCALE GENOMIC DNA]</scope>
    <source>
        <strain evidence="1 2">S10-8</strain>
    </source>
</reference>
<gene>
    <name evidence="1" type="ORF">A3841_16310</name>
</gene>
<protein>
    <submittedName>
        <fullName evidence="1">Uncharacterized protein</fullName>
    </submittedName>
</protein>
<proteinExistence type="predicted"/>
<evidence type="ECO:0000313" key="1">
    <source>
        <dbReference type="EMBL" id="OKL39933.1"/>
    </source>
</evidence>
<keyword evidence="2" id="KW-1185">Reference proteome</keyword>
<accession>A0A1Q5PCL4</accession>
<sequence>MLAAADPPVPTNLQLHFRLWLPPSREGSSFGIALCSLLRQGAALAGHRISQGAQPKDWYQFDSHCFSDGASISGSDFILCLFYPQLQSLSFEIPDRFLALLGMTVEYSKYKSPLGRGWGEIYTL</sequence>
<organism evidence="1 2">
    <name type="scientific">Pontibacter flavimaris</name>
    <dbReference type="NCBI Taxonomy" id="1797110"/>
    <lineage>
        <taxon>Bacteria</taxon>
        <taxon>Pseudomonadati</taxon>
        <taxon>Bacteroidota</taxon>
        <taxon>Cytophagia</taxon>
        <taxon>Cytophagales</taxon>
        <taxon>Hymenobacteraceae</taxon>
        <taxon>Pontibacter</taxon>
    </lineage>
</organism>
<dbReference type="EMBL" id="LVWA01000005">
    <property type="protein sequence ID" value="OKL39933.1"/>
    <property type="molecule type" value="Genomic_DNA"/>
</dbReference>